<evidence type="ECO:0000313" key="1">
    <source>
        <dbReference type="EMBL" id="KAJ9656755.1"/>
    </source>
</evidence>
<gene>
    <name evidence="1" type="ORF">H2198_004759</name>
</gene>
<proteinExistence type="predicted"/>
<dbReference type="Proteomes" id="UP001172386">
    <property type="component" value="Unassembled WGS sequence"/>
</dbReference>
<dbReference type="EMBL" id="JAPDRQ010000073">
    <property type="protein sequence ID" value="KAJ9656755.1"/>
    <property type="molecule type" value="Genomic_DNA"/>
</dbReference>
<evidence type="ECO:0000313" key="2">
    <source>
        <dbReference type="Proteomes" id="UP001172386"/>
    </source>
</evidence>
<sequence>MTGAGFEVLVIGAGSTGLLLAQGLKQQGVKAVVYEREDPTTYQDRPREWGMTLHWGASYISKCIPPEMRPKLNEGICCDPFYGSKDLSLPHYNAQTGEKLFDMPGEEPRRISRRKLRNFLSQGVDVQYGKKLHEVALDDNGKVKATFEDGTHATGSVLIGCDSANSAVRPFLVGEEAAQLEDLDIQMFNVSSSFPRDVALLQRTGHPIFKNAYHPLGYMWWQSVMDVKDPDEPQTWLFQNILSWVGAPRAEDFPDQASRLEFWKEKAKSFADPWKTVGENLGDDLKFGVDRTTVWRPIDWSNSKFAGKVTLAGDAAHAMPAHRGQGLNNALEDAAKLVDELAAASRGDKTPAEALQAYEEEMRPRVLAEIPISIAQAQMVHSYDTLMNAPFFVHGMHKYRSDLAKQGKEVEIATQPKED</sequence>
<keyword evidence="2" id="KW-1185">Reference proteome</keyword>
<accession>A0ACC3A8H9</accession>
<comment type="caution">
    <text evidence="1">The sequence shown here is derived from an EMBL/GenBank/DDBJ whole genome shotgun (WGS) entry which is preliminary data.</text>
</comment>
<organism evidence="1 2">
    <name type="scientific">Neophaeococcomyces mojaviensis</name>
    <dbReference type="NCBI Taxonomy" id="3383035"/>
    <lineage>
        <taxon>Eukaryota</taxon>
        <taxon>Fungi</taxon>
        <taxon>Dikarya</taxon>
        <taxon>Ascomycota</taxon>
        <taxon>Pezizomycotina</taxon>
        <taxon>Eurotiomycetes</taxon>
        <taxon>Chaetothyriomycetidae</taxon>
        <taxon>Chaetothyriales</taxon>
        <taxon>Chaetothyriales incertae sedis</taxon>
        <taxon>Neophaeococcomyces</taxon>
    </lineage>
</organism>
<protein>
    <submittedName>
        <fullName evidence="1">Uncharacterized protein</fullName>
    </submittedName>
</protein>
<name>A0ACC3A8H9_9EURO</name>
<reference evidence="1" key="1">
    <citation type="submission" date="2022-10" db="EMBL/GenBank/DDBJ databases">
        <title>Culturing micro-colonial fungi from biological soil crusts in the Mojave desert and describing Neophaeococcomyces mojavensis, and introducing the new genera and species Taxawa tesnikishii.</title>
        <authorList>
            <person name="Kurbessoian T."/>
            <person name="Stajich J.E."/>
        </authorList>
    </citation>
    <scope>NUCLEOTIDE SEQUENCE</scope>
    <source>
        <strain evidence="1">JES_112</strain>
    </source>
</reference>